<feature type="compositionally biased region" description="Polar residues" evidence="6">
    <location>
        <begin position="104"/>
        <end position="119"/>
    </location>
</feature>
<dbReference type="KEGG" id="ffu:CLAFUR5_07055"/>
<keyword evidence="5" id="KW-0539">Nucleus</keyword>
<keyword evidence="2" id="KW-0479">Metal-binding</keyword>
<feature type="compositionally biased region" description="Basic and acidic residues" evidence="6">
    <location>
        <begin position="176"/>
        <end position="193"/>
    </location>
</feature>
<dbReference type="PROSITE" id="PS00463">
    <property type="entry name" value="ZN2_CY6_FUNGAL_1"/>
    <property type="match status" value="1"/>
</dbReference>
<gene>
    <name evidence="8" type="ORF">CLAFUR5_07055</name>
</gene>
<dbReference type="RefSeq" id="XP_047763299.1">
    <property type="nucleotide sequence ID" value="XM_047906203.1"/>
</dbReference>
<evidence type="ECO:0000256" key="5">
    <source>
        <dbReference type="ARBA" id="ARBA00023242"/>
    </source>
</evidence>
<keyword evidence="3" id="KW-0805">Transcription regulation</keyword>
<feature type="compositionally biased region" description="Basic and acidic residues" evidence="6">
    <location>
        <begin position="52"/>
        <end position="64"/>
    </location>
</feature>
<keyword evidence="4" id="KW-0804">Transcription</keyword>
<evidence type="ECO:0000256" key="6">
    <source>
        <dbReference type="SAM" id="MobiDB-lite"/>
    </source>
</evidence>
<dbReference type="InterPro" id="IPR001138">
    <property type="entry name" value="Zn2Cys6_DnaBD"/>
</dbReference>
<dbReference type="PROSITE" id="PS50048">
    <property type="entry name" value="ZN2_CY6_FUNGAL_2"/>
    <property type="match status" value="1"/>
</dbReference>
<dbReference type="CDD" id="cd12148">
    <property type="entry name" value="fungal_TF_MHR"/>
    <property type="match status" value="1"/>
</dbReference>
<organism evidence="8 9">
    <name type="scientific">Passalora fulva</name>
    <name type="common">Tomato leaf mold</name>
    <name type="synonym">Cladosporium fulvum</name>
    <dbReference type="NCBI Taxonomy" id="5499"/>
    <lineage>
        <taxon>Eukaryota</taxon>
        <taxon>Fungi</taxon>
        <taxon>Dikarya</taxon>
        <taxon>Ascomycota</taxon>
        <taxon>Pezizomycotina</taxon>
        <taxon>Dothideomycetes</taxon>
        <taxon>Dothideomycetidae</taxon>
        <taxon>Mycosphaerellales</taxon>
        <taxon>Mycosphaerellaceae</taxon>
        <taxon>Fulvia</taxon>
    </lineage>
</organism>
<dbReference type="Gene3D" id="4.10.240.10">
    <property type="entry name" value="Zn(2)-C6 fungal-type DNA-binding domain"/>
    <property type="match status" value="1"/>
</dbReference>
<dbReference type="GO" id="GO:0006351">
    <property type="term" value="P:DNA-templated transcription"/>
    <property type="evidence" value="ECO:0007669"/>
    <property type="project" value="InterPro"/>
</dbReference>
<dbReference type="PANTHER" id="PTHR47338:SF11">
    <property type="entry name" value="ZN(II)2CYS6 TRANSCRIPTION FACTOR (EUROFUNG)"/>
    <property type="match status" value="1"/>
</dbReference>
<dbReference type="GO" id="GO:0008270">
    <property type="term" value="F:zinc ion binding"/>
    <property type="evidence" value="ECO:0007669"/>
    <property type="project" value="InterPro"/>
</dbReference>
<dbReference type="GO" id="GO:0000981">
    <property type="term" value="F:DNA-binding transcription factor activity, RNA polymerase II-specific"/>
    <property type="evidence" value="ECO:0007669"/>
    <property type="project" value="InterPro"/>
</dbReference>
<evidence type="ECO:0000256" key="2">
    <source>
        <dbReference type="ARBA" id="ARBA00022723"/>
    </source>
</evidence>
<evidence type="ECO:0000256" key="1">
    <source>
        <dbReference type="ARBA" id="ARBA00004123"/>
    </source>
</evidence>
<evidence type="ECO:0000313" key="8">
    <source>
        <dbReference type="EMBL" id="UJO18933.1"/>
    </source>
</evidence>
<sequence length="912" mass="102251">MFSSTAAEPMRAFPLHERQPSDQSRSYANPPRHLVELPRPLEPRPTHQLHSAHSEASRDRRRSDGFGQPAPMQPEYRPQTQNLPRLHDILTSGPSAPSPPTYGGSWNNTAGPPALQQNGDGHYSHNGWHPPMVEPPRGHESSYHSQQGRRLELPILETSPVTRHDSHVPQQSPYHTYHEPRREYDPRRERPHEPPSASYLPNRAEEQHYRSPAGSIDRPRTHAFPPNAPESSKKYIGVREVPGEGQFHLYEGGYRIPTSVDGENVNPAWGLTKANKPRKRLAMACLDCREKKIKCEPGASSCLQCEKAKRPCRKAPTHQSQSEPGTTPVWQSSAGSPVRNTGFPDPNHANIRELEFDPSTKRRTLDDDSPSGGPAKKHRSTSPVQAVNGNGLPGHGSASLHTSPVMPRSPGKVVCLEEDPYAAEPEMTLTLLEYYLTDVNDATYRMFPRHHLMHWLRAYPQKSQNERMVLYAILALGSTFADDQYSGFGKHCANIATEAVLSKSGRSTMAFIQTRLILGLYHFARGANSAAWEYISAGVSAGSYLCYHTEDGCAEDETAGERRSEFALSKEQLIECKRRTLWSGFIMDRYCGATHTMINNQDIFIRLPCTDDAFERGFASNAPYHNNGIVDPSRAILTASSALSPMAWVILISAIWGDVVNFINRSVHRAPNSYEDQYEKFYDDTHAALQGWQSRLPDHLQFSRPNAERSIQGGYAGPFVSMHILYHLSFLKMNRFVRHEYISKSIARNVRGTHRHALEILQVMSCLRAANDGLAKENHQTFSLTMSFAGYAILAAIDVVGAGGLDSGLTTTLDLIGCGLESLRELGRYWNSARDQHKACEKRFYQIHNVLKHPFTARSGCWLGREWGVHSSLEREFDLKDDCIYGVSDRDYFDALKEDTPEGRPNGTLRIA</sequence>
<dbReference type="Pfam" id="PF04082">
    <property type="entry name" value="Fungal_trans"/>
    <property type="match status" value="1"/>
</dbReference>
<feature type="region of interest" description="Disordered" evidence="6">
    <location>
        <begin position="312"/>
        <end position="411"/>
    </location>
</feature>
<dbReference type="SUPFAM" id="SSF57701">
    <property type="entry name" value="Zn2/Cys6 DNA-binding domain"/>
    <property type="match status" value="1"/>
</dbReference>
<evidence type="ECO:0000259" key="7">
    <source>
        <dbReference type="PROSITE" id="PS50048"/>
    </source>
</evidence>
<dbReference type="InterPro" id="IPR036864">
    <property type="entry name" value="Zn2-C6_fun-type_DNA-bd_sf"/>
</dbReference>
<protein>
    <recommendedName>
        <fullName evidence="7">Zn(2)-C6 fungal-type domain-containing protein</fullName>
    </recommendedName>
</protein>
<feature type="domain" description="Zn(2)-C6 fungal-type" evidence="7">
    <location>
        <begin position="284"/>
        <end position="314"/>
    </location>
</feature>
<dbReference type="CDD" id="cd00067">
    <property type="entry name" value="GAL4"/>
    <property type="match status" value="1"/>
</dbReference>
<dbReference type="EMBL" id="CP090168">
    <property type="protein sequence ID" value="UJO18933.1"/>
    <property type="molecule type" value="Genomic_DNA"/>
</dbReference>
<dbReference type="InterPro" id="IPR050815">
    <property type="entry name" value="TF_fung"/>
</dbReference>
<feature type="region of interest" description="Disordered" evidence="6">
    <location>
        <begin position="160"/>
        <end position="233"/>
    </location>
</feature>
<reference evidence="8" key="1">
    <citation type="submission" date="2021-12" db="EMBL/GenBank/DDBJ databases">
        <authorList>
            <person name="Zaccaron A."/>
            <person name="Stergiopoulos I."/>
        </authorList>
    </citation>
    <scope>NUCLEOTIDE SEQUENCE</scope>
    <source>
        <strain evidence="8">Race5_Kim</strain>
    </source>
</reference>
<dbReference type="GeneID" id="71986933"/>
<proteinExistence type="predicted"/>
<reference evidence="8" key="2">
    <citation type="journal article" date="2022" name="Microb. Genom.">
        <title>A chromosome-scale genome assembly of the tomato pathogen Cladosporium fulvum reveals a compartmentalized genome architecture and the presence of a dispensable chromosome.</title>
        <authorList>
            <person name="Zaccaron A.Z."/>
            <person name="Chen L.H."/>
            <person name="Samaras A."/>
            <person name="Stergiopoulos I."/>
        </authorList>
    </citation>
    <scope>NUCLEOTIDE SEQUENCE</scope>
    <source>
        <strain evidence="8">Race5_Kim</strain>
    </source>
</reference>
<dbReference type="OrthoDB" id="5426798at2759"/>
<comment type="subcellular location">
    <subcellularLocation>
        <location evidence="1">Nucleus</location>
    </subcellularLocation>
</comment>
<dbReference type="GO" id="GO:0003677">
    <property type="term" value="F:DNA binding"/>
    <property type="evidence" value="ECO:0007669"/>
    <property type="project" value="InterPro"/>
</dbReference>
<dbReference type="AlphaFoldDB" id="A0A9Q8PAJ2"/>
<name>A0A9Q8PAJ2_PASFU</name>
<dbReference type="Proteomes" id="UP000756132">
    <property type="component" value="Chromosome 6"/>
</dbReference>
<feature type="compositionally biased region" description="Basic and acidic residues" evidence="6">
    <location>
        <begin position="350"/>
        <end position="366"/>
    </location>
</feature>
<dbReference type="GO" id="GO:0005634">
    <property type="term" value="C:nucleus"/>
    <property type="evidence" value="ECO:0007669"/>
    <property type="project" value="UniProtKB-SubCell"/>
</dbReference>
<feature type="region of interest" description="Disordered" evidence="6">
    <location>
        <begin position="1"/>
        <end position="148"/>
    </location>
</feature>
<dbReference type="InterPro" id="IPR007219">
    <property type="entry name" value="XnlR_reg_dom"/>
</dbReference>
<evidence type="ECO:0000256" key="3">
    <source>
        <dbReference type="ARBA" id="ARBA00023015"/>
    </source>
</evidence>
<dbReference type="SMART" id="SM00066">
    <property type="entry name" value="GAL4"/>
    <property type="match status" value="1"/>
</dbReference>
<dbReference type="PANTHER" id="PTHR47338">
    <property type="entry name" value="ZN(II)2CYS6 TRANSCRIPTION FACTOR (EUROFUNG)-RELATED"/>
    <property type="match status" value="1"/>
</dbReference>
<accession>A0A9Q8PAJ2</accession>
<keyword evidence="9" id="KW-1185">Reference proteome</keyword>
<feature type="compositionally biased region" description="Basic and acidic residues" evidence="6">
    <location>
        <begin position="33"/>
        <end position="45"/>
    </location>
</feature>
<evidence type="ECO:0000256" key="4">
    <source>
        <dbReference type="ARBA" id="ARBA00023163"/>
    </source>
</evidence>
<evidence type="ECO:0000313" key="9">
    <source>
        <dbReference type="Proteomes" id="UP000756132"/>
    </source>
</evidence>
<feature type="compositionally biased region" description="Polar residues" evidence="6">
    <location>
        <begin position="317"/>
        <end position="339"/>
    </location>
</feature>